<protein>
    <submittedName>
        <fullName evidence="2">Uncharacterized protein</fullName>
    </submittedName>
</protein>
<comment type="caution">
    <text evidence="2">The sequence shown here is derived from an EMBL/GenBank/DDBJ whole genome shotgun (WGS) entry which is preliminary data.</text>
</comment>
<sequence length="897" mass="99733">MTSLHNSLAKISQQYTVFVKDQVLTEQQLNSISDYLDDQVRLSRTALTGVGIILGLKVSRTDTALQLSKGLGITADGDLLVNYQPQRFDRFKEYPLQAPKYPPFGTEDGRIPLMQLIPEGEADTDTDIDAEAKPIDELDSSGLVFVLLAEAYIEDKDICTGTNCDNGSRTYTSRPRLLATHAEFAQQLLGSTPTRQSLELTLEKLQRRYPEAVTLSPGINTQSEWFKQLRSACDSAFTQLHGDLTSFGQLIQPLLQAHIESDSEGSSSSGWATRLAAIHNRSRTETSRLLYYYEFLGDLAQGWNELLDSLAELQPHYLMTASDAAKHLLLGGVAGTAPRQGFYPSPARADNSLTRVRFQLDKLNALLIQFGWSHISALKITPSSSVDPSVPGYYQAALFDHWSFDVSRRGRSRYLLGYQADNNQPLGGAESPLLRRQSEFDYYRIEGVIGKSFSSTESTLRKLIRQHHLPFSVTGTLVEGDFRQVIKPHFRPRWGLRDFQYLLKQDLTYQLQDVSQFSSQFKNAVIREADDNRIRDGDIADIKLQVSTRDADINRGALSAISLLQKPALSADEQQSFNAEIGQVIKTAGLFKNDVAKVSNTHFPTSFDQLIVNRSPIWVDWIDRINKEQDKKDTEDHLLPNFINRHPGLEVAAGVPRGGTFVLLYNSGGTIVGSAMLSHYIEPALEETARPTLPRLDPPFQAIPIPGIKVMPSLDFEIERKITNFGDNLNKRIDEKIQFQSVYSDVFKNSLGIVRDLYAADSGTKLTTTKDRLIGDQLADALANQLVALETQIQTYDLKIQQTDSVEERERLQTKKSQAQEQMASSMVELADYTAKEPTLATSSGSQLAVEKIVTGSTALSGNQAAIELVKTGIEGIQDTSLRNNLNTRLGGRLGGF</sequence>
<name>A0A369WVW7_9GAMM</name>
<dbReference type="OrthoDB" id="596204at2"/>
<evidence type="ECO:0000313" key="2">
    <source>
        <dbReference type="EMBL" id="RDE24686.1"/>
    </source>
</evidence>
<organism evidence="2 3">
    <name type="scientific">Motiliproteus coralliicola</name>
    <dbReference type="NCBI Taxonomy" id="2283196"/>
    <lineage>
        <taxon>Bacteria</taxon>
        <taxon>Pseudomonadati</taxon>
        <taxon>Pseudomonadota</taxon>
        <taxon>Gammaproteobacteria</taxon>
        <taxon>Oceanospirillales</taxon>
        <taxon>Oceanospirillaceae</taxon>
        <taxon>Motiliproteus</taxon>
    </lineage>
</organism>
<keyword evidence="1" id="KW-0175">Coiled coil</keyword>
<dbReference type="AlphaFoldDB" id="A0A369WVW7"/>
<dbReference type="EMBL" id="QQOH01000001">
    <property type="protein sequence ID" value="RDE24686.1"/>
    <property type="molecule type" value="Genomic_DNA"/>
</dbReference>
<evidence type="ECO:0000256" key="1">
    <source>
        <dbReference type="SAM" id="Coils"/>
    </source>
</evidence>
<dbReference type="Proteomes" id="UP000253769">
    <property type="component" value="Unassembled WGS sequence"/>
</dbReference>
<evidence type="ECO:0000313" key="3">
    <source>
        <dbReference type="Proteomes" id="UP000253769"/>
    </source>
</evidence>
<feature type="coiled-coil region" evidence="1">
    <location>
        <begin position="779"/>
        <end position="829"/>
    </location>
</feature>
<gene>
    <name evidence="2" type="ORF">DV711_03595</name>
</gene>
<dbReference type="RefSeq" id="WP_114694273.1">
    <property type="nucleotide sequence ID" value="NZ_QQOH01000001.1"/>
</dbReference>
<reference evidence="2 3" key="1">
    <citation type="submission" date="2018-07" db="EMBL/GenBank/DDBJ databases">
        <title>Motiliproteus coralliicola sp. nov., a bacterium isolated from Coral.</title>
        <authorList>
            <person name="Wang G."/>
        </authorList>
    </citation>
    <scope>NUCLEOTIDE SEQUENCE [LARGE SCALE GENOMIC DNA]</scope>
    <source>
        <strain evidence="2 3">C34</strain>
    </source>
</reference>
<accession>A0A369WVW7</accession>
<keyword evidence="3" id="KW-1185">Reference proteome</keyword>
<proteinExistence type="predicted"/>